<gene>
    <name evidence="2" type="ORF">COO91_01065</name>
</gene>
<dbReference type="AlphaFoldDB" id="A0A2K8SK41"/>
<protein>
    <submittedName>
        <fullName evidence="2">LysM repeat</fullName>
    </submittedName>
</protein>
<dbReference type="OrthoDB" id="536034at2"/>
<dbReference type="KEGG" id="nfl:COO91_01065"/>
<reference evidence="2 3" key="1">
    <citation type="submission" date="2017-11" db="EMBL/GenBank/DDBJ databases">
        <title>Complete genome of a free-living desiccation-tolerant cyanobacterium and its photosynthetic adaptation to extreme terrestrial habitat.</title>
        <authorList>
            <person name="Shang J."/>
        </authorList>
    </citation>
    <scope>NUCLEOTIDE SEQUENCE [LARGE SCALE GENOMIC DNA]</scope>
    <source>
        <strain evidence="2 3">CCNUN1</strain>
    </source>
</reference>
<evidence type="ECO:0000313" key="2">
    <source>
        <dbReference type="EMBL" id="AUB35195.1"/>
    </source>
</evidence>
<feature type="compositionally biased region" description="Polar residues" evidence="1">
    <location>
        <begin position="56"/>
        <end position="74"/>
    </location>
</feature>
<keyword evidence="3" id="KW-1185">Reference proteome</keyword>
<proteinExistence type="predicted"/>
<accession>A0A2K8SK41</accession>
<evidence type="ECO:0000256" key="1">
    <source>
        <dbReference type="SAM" id="MobiDB-lite"/>
    </source>
</evidence>
<dbReference type="InterPro" id="IPR010328">
    <property type="entry name" value="DUF928"/>
</dbReference>
<sequence>MLNSQQLIGLITIGLFLIGTQPTIAQSTANTPTPTNRSKPQRIIFKPPPNQDKPKSTLSGGSRSNWQCPQDATLDTTSANKTPLMLLAPTDSNYGLTIAEHPTFLVYLPQTSAKQVVLSLMTEDNQFHSQSFIPIKGEPGIISIKLADSFPPLEVSKNYQWSLVLICGEKPNPNDPIITSWVRRVVLPQLQSQPRTTLEQADAYSEQGIWYDAVINLAQIRNAQPNDQVIANIWADFLKSVGLEAIATQPVRL</sequence>
<dbReference type="EMBL" id="CP024785">
    <property type="protein sequence ID" value="AUB35195.1"/>
    <property type="molecule type" value="Genomic_DNA"/>
</dbReference>
<feature type="region of interest" description="Disordered" evidence="1">
    <location>
        <begin position="25"/>
        <end position="74"/>
    </location>
</feature>
<dbReference type="Pfam" id="PF06051">
    <property type="entry name" value="DUF928"/>
    <property type="match status" value="1"/>
</dbReference>
<name>A0A2K8SK41_9NOSO</name>
<evidence type="ECO:0000313" key="3">
    <source>
        <dbReference type="Proteomes" id="UP000232003"/>
    </source>
</evidence>
<feature type="compositionally biased region" description="Polar residues" evidence="1">
    <location>
        <begin position="25"/>
        <end position="38"/>
    </location>
</feature>
<organism evidence="2 3">
    <name type="scientific">Nostoc flagelliforme CCNUN1</name>
    <dbReference type="NCBI Taxonomy" id="2038116"/>
    <lineage>
        <taxon>Bacteria</taxon>
        <taxon>Bacillati</taxon>
        <taxon>Cyanobacteriota</taxon>
        <taxon>Cyanophyceae</taxon>
        <taxon>Nostocales</taxon>
        <taxon>Nostocaceae</taxon>
        <taxon>Nostoc</taxon>
    </lineage>
</organism>
<dbReference type="RefSeq" id="WP_100897513.1">
    <property type="nucleotide sequence ID" value="NZ_CAWNNC010000001.1"/>
</dbReference>
<dbReference type="Proteomes" id="UP000232003">
    <property type="component" value="Chromosome"/>
</dbReference>